<reference evidence="2 3" key="1">
    <citation type="submission" date="2018-12" db="EMBL/GenBank/DDBJ databases">
        <title>Amycolatopsis eburnea sp. nov. actinomycete associate with arbuscular mycorrhiza fungal spore.</title>
        <authorList>
            <person name="Lumyong S."/>
            <person name="Chaiya L."/>
        </authorList>
    </citation>
    <scope>NUCLEOTIDE SEQUENCE [LARGE SCALE GENOMIC DNA]</scope>
    <source>
        <strain evidence="2 3">GLM-1</strain>
    </source>
</reference>
<evidence type="ECO:0000313" key="2">
    <source>
        <dbReference type="EMBL" id="RSD26356.1"/>
    </source>
</evidence>
<accession>A0A3R9FH77</accession>
<comment type="caution">
    <text evidence="2">The sequence shown here is derived from an EMBL/GenBank/DDBJ whole genome shotgun (WGS) entry which is preliminary data.</text>
</comment>
<keyword evidence="3" id="KW-1185">Reference proteome</keyword>
<dbReference type="Proteomes" id="UP000267081">
    <property type="component" value="Unassembled WGS sequence"/>
</dbReference>
<evidence type="ECO:0000256" key="1">
    <source>
        <dbReference type="SAM" id="Phobius"/>
    </source>
</evidence>
<keyword evidence="1" id="KW-0472">Membrane</keyword>
<feature type="transmembrane region" description="Helical" evidence="1">
    <location>
        <begin position="37"/>
        <end position="54"/>
    </location>
</feature>
<evidence type="ECO:0000313" key="3">
    <source>
        <dbReference type="Proteomes" id="UP000267081"/>
    </source>
</evidence>
<dbReference type="RefSeq" id="WP_125305613.1">
    <property type="nucleotide sequence ID" value="NZ_RSEC01000006.1"/>
</dbReference>
<keyword evidence="1" id="KW-0812">Transmembrane</keyword>
<organism evidence="2 3">
    <name type="scientific">Amycolatopsis eburnea</name>
    <dbReference type="NCBI Taxonomy" id="2267691"/>
    <lineage>
        <taxon>Bacteria</taxon>
        <taxon>Bacillati</taxon>
        <taxon>Actinomycetota</taxon>
        <taxon>Actinomycetes</taxon>
        <taxon>Pseudonocardiales</taxon>
        <taxon>Pseudonocardiaceae</taxon>
        <taxon>Amycolatopsis</taxon>
    </lineage>
</organism>
<gene>
    <name evidence="2" type="ORF">EIY87_00395</name>
</gene>
<name>A0A3R9FH77_9PSEU</name>
<dbReference type="AlphaFoldDB" id="A0A3R9FH77"/>
<sequence length="85" mass="8505">MVIRIRVPKVSSMLLANVLFVLGLLGIAITVGGLAGAWWGGLTGSILAAGLGYLSMWGAGQSETAAAAPVDEGQALRAVEEPAAA</sequence>
<proteinExistence type="predicted"/>
<protein>
    <submittedName>
        <fullName evidence="2">Uncharacterized protein</fullName>
    </submittedName>
</protein>
<feature type="transmembrane region" description="Helical" evidence="1">
    <location>
        <begin position="12"/>
        <end position="31"/>
    </location>
</feature>
<keyword evidence="1" id="KW-1133">Transmembrane helix</keyword>
<dbReference type="EMBL" id="RSEC01000006">
    <property type="protein sequence ID" value="RSD26356.1"/>
    <property type="molecule type" value="Genomic_DNA"/>
</dbReference>